<gene>
    <name evidence="2" type="ORF">HNR50_001563</name>
</gene>
<evidence type="ECO:0000259" key="1">
    <source>
        <dbReference type="Pfam" id="PF01370"/>
    </source>
</evidence>
<dbReference type="PANTHER" id="PTHR43245">
    <property type="entry name" value="BIFUNCTIONAL POLYMYXIN RESISTANCE PROTEIN ARNA"/>
    <property type="match status" value="1"/>
</dbReference>
<protein>
    <submittedName>
        <fullName evidence="2">Nucleoside-diphosphate-sugar epimerase</fullName>
    </submittedName>
</protein>
<dbReference type="Pfam" id="PF01370">
    <property type="entry name" value="Epimerase"/>
    <property type="match status" value="1"/>
</dbReference>
<dbReference type="Proteomes" id="UP000587760">
    <property type="component" value="Unassembled WGS sequence"/>
</dbReference>
<feature type="domain" description="NAD-dependent epimerase/dehydratase" evidence="1">
    <location>
        <begin position="8"/>
        <end position="209"/>
    </location>
</feature>
<dbReference type="InterPro" id="IPR036291">
    <property type="entry name" value="NAD(P)-bd_dom_sf"/>
</dbReference>
<organism evidence="2 3">
    <name type="scientific">Spirochaeta isovalerica</name>
    <dbReference type="NCBI Taxonomy" id="150"/>
    <lineage>
        <taxon>Bacteria</taxon>
        <taxon>Pseudomonadati</taxon>
        <taxon>Spirochaetota</taxon>
        <taxon>Spirochaetia</taxon>
        <taxon>Spirochaetales</taxon>
        <taxon>Spirochaetaceae</taxon>
        <taxon>Spirochaeta</taxon>
    </lineage>
</organism>
<keyword evidence="3" id="KW-1185">Reference proteome</keyword>
<reference evidence="2 3" key="1">
    <citation type="submission" date="2020-08" db="EMBL/GenBank/DDBJ databases">
        <title>Genomic Encyclopedia of Type Strains, Phase IV (KMG-IV): sequencing the most valuable type-strain genomes for metagenomic binning, comparative biology and taxonomic classification.</title>
        <authorList>
            <person name="Goeker M."/>
        </authorList>
    </citation>
    <scope>NUCLEOTIDE SEQUENCE [LARGE SCALE GENOMIC DNA]</scope>
    <source>
        <strain evidence="2 3">DSM 2461</strain>
    </source>
</reference>
<proteinExistence type="predicted"/>
<comment type="caution">
    <text evidence="2">The sequence shown here is derived from an EMBL/GenBank/DDBJ whole genome shotgun (WGS) entry which is preliminary data.</text>
</comment>
<dbReference type="AlphaFoldDB" id="A0A841R7R9"/>
<dbReference type="SUPFAM" id="SSF51735">
    <property type="entry name" value="NAD(P)-binding Rossmann-fold domains"/>
    <property type="match status" value="1"/>
</dbReference>
<accession>A0A841R7R9</accession>
<dbReference type="InterPro" id="IPR050177">
    <property type="entry name" value="Lipid_A_modif_metabolic_enz"/>
</dbReference>
<dbReference type="InterPro" id="IPR001509">
    <property type="entry name" value="Epimerase_deHydtase"/>
</dbReference>
<sequence length="320" mass="35970">MKDLIIGITGSTGYLGSNTVDFFKSKGCVIRCLVRNRASVRDSENVTYVEGDILEPETLNSFIENLDVCLHLAAFVGSAPWATYRKVNGEGTRNICSKIIELNPACRFVYCSSIAVLKRRKILRFVDTDYARSKYLGQRYAEQARDRSGLKLTIVYSGMIYGANDKRFLPSLIKYLSMGKLILLSGGEKNSPLIYIDDLCELFYRIAMSSSSVNRAYMGVNTEPAGIHDFFTLLAEKTGNPLPYKKLSKAIILIPAMIIEDIWQLLCLPGNPPLARRIADVLSINLNHGKFNYKNNLNWVPEISMDEGLDRALRSICRRI</sequence>
<name>A0A841R7R9_9SPIO</name>
<dbReference type="RefSeq" id="WP_184745554.1">
    <property type="nucleotide sequence ID" value="NZ_JACHGJ010000002.1"/>
</dbReference>
<dbReference type="EMBL" id="JACHGJ010000002">
    <property type="protein sequence ID" value="MBB6479905.1"/>
    <property type="molecule type" value="Genomic_DNA"/>
</dbReference>
<evidence type="ECO:0000313" key="2">
    <source>
        <dbReference type="EMBL" id="MBB6479905.1"/>
    </source>
</evidence>
<evidence type="ECO:0000313" key="3">
    <source>
        <dbReference type="Proteomes" id="UP000587760"/>
    </source>
</evidence>
<dbReference type="Gene3D" id="3.40.50.720">
    <property type="entry name" value="NAD(P)-binding Rossmann-like Domain"/>
    <property type="match status" value="1"/>
</dbReference>